<keyword evidence="1" id="KW-0813">Transport</keyword>
<accession>A0ABY4ZYC1</accession>
<keyword evidence="3" id="KW-0762">Sugar transport</keyword>
<dbReference type="PROSITE" id="PS50890">
    <property type="entry name" value="PUA"/>
    <property type="match status" value="1"/>
</dbReference>
<dbReference type="SUPFAM" id="SSF52540">
    <property type="entry name" value="P-loop containing nucleoside triphosphate hydrolases"/>
    <property type="match status" value="2"/>
</dbReference>
<keyword evidence="4" id="KW-0677">Repeat</keyword>
<dbReference type="Gene3D" id="3.40.50.300">
    <property type="entry name" value="P-loop containing nucleotide triphosphate hydrolases"/>
    <property type="match status" value="2"/>
</dbReference>
<dbReference type="InterPro" id="IPR050107">
    <property type="entry name" value="ABC_carbohydrate_import_ATPase"/>
</dbReference>
<reference evidence="10 11" key="1">
    <citation type="submission" date="2022-04" db="EMBL/GenBank/DDBJ databases">
        <title>Genome sequence of soybean root-associated Caulobacter segnis RL271.</title>
        <authorList>
            <person name="Longley R."/>
            <person name="Bonito G."/>
            <person name="Trigodet F."/>
            <person name="Crosson S."/>
            <person name="Fiebig A."/>
        </authorList>
    </citation>
    <scope>NUCLEOTIDE SEQUENCE [LARGE SCALE GENOMIC DNA]</scope>
    <source>
        <strain evidence="10 11">RL271</strain>
    </source>
</reference>
<evidence type="ECO:0000313" key="11">
    <source>
        <dbReference type="Proteomes" id="UP001057520"/>
    </source>
</evidence>
<keyword evidence="8" id="KW-0472">Membrane</keyword>
<sequence>MSDQPVLLSARGVAKSYGATAALRGVDFDVRGGAVNVLIGENGAGKSTLMRILVGVEQPDGGEIRLDGAPVRPRSVRDAARHGIGIVFQELNLCPNLTVVENIFLGRNLRTGLSIDHAAECRKAEEALARLGATFGCRTPVSALSIGQRQIVEIARVLVEDARVLIMDEPTSALSEEEVANLFAVIDELKRQGVGVVYISHRLEELMRIGDHITVMRDGAVVASVPVAQASVPWIIETMLGEAAAAPDRAAPRAAGEVVLSLQDIVVQRGDGARLVDEVSADFRAGEIVAIYGLLGAGRTELFEYAFGLRRGTGRVRLAGEAIEKRSAAERVERRLLMVPEDRQREGLFQNLTVGGNLGISGIGRLSRLGVVSASAEANAVRTMIARLGVKAPSGATPIGALSGGNQQKVVIGRCLLCAPLALLLDEPTRGIDIGARAEVFAAMRELAGDGLAVAFTTSDMLEALGIADRVLVLSKGRLTADLPAAQANEALLVQAANGAVVSSSSSSAPRPKRAALAQ</sequence>
<keyword evidence="7" id="KW-1278">Translocase</keyword>
<dbReference type="Proteomes" id="UP001057520">
    <property type="component" value="Chromosome"/>
</dbReference>
<dbReference type="InterPro" id="IPR003593">
    <property type="entry name" value="AAA+_ATPase"/>
</dbReference>
<protein>
    <submittedName>
        <fullName evidence="10">Sugar ABC transporter ATP-binding protein</fullName>
    </submittedName>
</protein>
<gene>
    <name evidence="10" type="ORF">MZV50_07415</name>
</gene>
<dbReference type="PROSITE" id="PS00211">
    <property type="entry name" value="ABC_TRANSPORTER_1"/>
    <property type="match status" value="1"/>
</dbReference>
<keyword evidence="6 10" id="KW-0067">ATP-binding</keyword>
<dbReference type="CDD" id="cd03215">
    <property type="entry name" value="ABC_Carb_Monos_II"/>
    <property type="match status" value="1"/>
</dbReference>
<proteinExistence type="predicted"/>
<dbReference type="InterPro" id="IPR027417">
    <property type="entry name" value="P-loop_NTPase"/>
</dbReference>
<evidence type="ECO:0000256" key="1">
    <source>
        <dbReference type="ARBA" id="ARBA00022448"/>
    </source>
</evidence>
<dbReference type="SMART" id="SM00382">
    <property type="entry name" value="AAA"/>
    <property type="match status" value="2"/>
</dbReference>
<dbReference type="GO" id="GO:0005524">
    <property type="term" value="F:ATP binding"/>
    <property type="evidence" value="ECO:0007669"/>
    <property type="project" value="UniProtKB-KW"/>
</dbReference>
<dbReference type="InterPro" id="IPR003439">
    <property type="entry name" value="ABC_transporter-like_ATP-bd"/>
</dbReference>
<evidence type="ECO:0000256" key="2">
    <source>
        <dbReference type="ARBA" id="ARBA00022475"/>
    </source>
</evidence>
<dbReference type="EMBL" id="CP096040">
    <property type="protein sequence ID" value="USQ97359.1"/>
    <property type="molecule type" value="Genomic_DNA"/>
</dbReference>
<name>A0ABY4ZYC1_9CAUL</name>
<dbReference type="CDD" id="cd03216">
    <property type="entry name" value="ABC_Carb_Monos_I"/>
    <property type="match status" value="1"/>
</dbReference>
<keyword evidence="2" id="KW-1003">Cell membrane</keyword>
<evidence type="ECO:0000256" key="7">
    <source>
        <dbReference type="ARBA" id="ARBA00022967"/>
    </source>
</evidence>
<evidence type="ECO:0000256" key="5">
    <source>
        <dbReference type="ARBA" id="ARBA00022741"/>
    </source>
</evidence>
<dbReference type="PROSITE" id="PS50893">
    <property type="entry name" value="ABC_TRANSPORTER_2"/>
    <property type="match status" value="2"/>
</dbReference>
<dbReference type="InterPro" id="IPR017871">
    <property type="entry name" value="ABC_transporter-like_CS"/>
</dbReference>
<evidence type="ECO:0000259" key="9">
    <source>
        <dbReference type="PROSITE" id="PS50893"/>
    </source>
</evidence>
<evidence type="ECO:0000256" key="3">
    <source>
        <dbReference type="ARBA" id="ARBA00022597"/>
    </source>
</evidence>
<feature type="domain" description="ABC transporter" evidence="9">
    <location>
        <begin position="8"/>
        <end position="243"/>
    </location>
</feature>
<evidence type="ECO:0000256" key="4">
    <source>
        <dbReference type="ARBA" id="ARBA00022737"/>
    </source>
</evidence>
<dbReference type="PANTHER" id="PTHR43790:SF3">
    <property type="entry name" value="D-ALLOSE IMPORT ATP-BINDING PROTEIN ALSA-RELATED"/>
    <property type="match status" value="1"/>
</dbReference>
<keyword evidence="5" id="KW-0547">Nucleotide-binding</keyword>
<evidence type="ECO:0000256" key="6">
    <source>
        <dbReference type="ARBA" id="ARBA00022840"/>
    </source>
</evidence>
<dbReference type="Pfam" id="PF00005">
    <property type="entry name" value="ABC_tran"/>
    <property type="match status" value="2"/>
</dbReference>
<evidence type="ECO:0000256" key="8">
    <source>
        <dbReference type="ARBA" id="ARBA00023136"/>
    </source>
</evidence>
<dbReference type="PANTHER" id="PTHR43790">
    <property type="entry name" value="CARBOHYDRATE TRANSPORT ATP-BINDING PROTEIN MG119-RELATED"/>
    <property type="match status" value="1"/>
</dbReference>
<keyword evidence="11" id="KW-1185">Reference proteome</keyword>
<evidence type="ECO:0000313" key="10">
    <source>
        <dbReference type="EMBL" id="USQ97359.1"/>
    </source>
</evidence>
<feature type="domain" description="ABC transporter" evidence="9">
    <location>
        <begin position="260"/>
        <end position="501"/>
    </location>
</feature>
<organism evidence="10 11">
    <name type="scientific">Caulobacter segnis</name>
    <dbReference type="NCBI Taxonomy" id="88688"/>
    <lineage>
        <taxon>Bacteria</taxon>
        <taxon>Pseudomonadati</taxon>
        <taxon>Pseudomonadota</taxon>
        <taxon>Alphaproteobacteria</taxon>
        <taxon>Caulobacterales</taxon>
        <taxon>Caulobacteraceae</taxon>
        <taxon>Caulobacter</taxon>
    </lineage>
</organism>